<dbReference type="SUPFAM" id="SSF50621">
    <property type="entry name" value="Alanine racemase C-terminal domain-like"/>
    <property type="match status" value="1"/>
</dbReference>
<proteinExistence type="inferred from homology"/>
<dbReference type="Gene3D" id="2.40.37.10">
    <property type="entry name" value="Lyase, Ornithine Decarboxylase, Chain A, domain 1"/>
    <property type="match status" value="1"/>
</dbReference>
<evidence type="ECO:0000256" key="3">
    <source>
        <dbReference type="RuleBase" id="RU003740"/>
    </source>
</evidence>
<reference evidence="5" key="1">
    <citation type="submission" date="2021-01" db="EMBL/GenBank/DDBJ databases">
        <title>Adiantum capillus-veneris genome.</title>
        <authorList>
            <person name="Fang Y."/>
            <person name="Liao Q."/>
        </authorList>
    </citation>
    <scope>NUCLEOTIDE SEQUENCE</scope>
    <source>
        <strain evidence="5">H3</strain>
        <tissue evidence="5">Leaf</tissue>
    </source>
</reference>
<protein>
    <recommendedName>
        <fullName evidence="3">Arginine decarboxylase</fullName>
        <ecNumber evidence="3">4.1.1.19</ecNumber>
    </recommendedName>
</protein>
<evidence type="ECO:0000313" key="6">
    <source>
        <dbReference type="Proteomes" id="UP000886520"/>
    </source>
</evidence>
<organism evidence="5 6">
    <name type="scientific">Adiantum capillus-veneris</name>
    <name type="common">Maidenhair fern</name>
    <dbReference type="NCBI Taxonomy" id="13818"/>
    <lineage>
        <taxon>Eukaryota</taxon>
        <taxon>Viridiplantae</taxon>
        <taxon>Streptophyta</taxon>
        <taxon>Embryophyta</taxon>
        <taxon>Tracheophyta</taxon>
        <taxon>Polypodiopsida</taxon>
        <taxon>Polypodiidae</taxon>
        <taxon>Polypodiales</taxon>
        <taxon>Pteridineae</taxon>
        <taxon>Pteridaceae</taxon>
        <taxon>Vittarioideae</taxon>
        <taxon>Adiantum</taxon>
    </lineage>
</organism>
<dbReference type="GO" id="GO:0008792">
    <property type="term" value="F:arginine decarboxylase activity"/>
    <property type="evidence" value="ECO:0007669"/>
    <property type="project" value="UniProtKB-EC"/>
</dbReference>
<dbReference type="GO" id="GO:0006527">
    <property type="term" value="P:L-arginine catabolic process"/>
    <property type="evidence" value="ECO:0007669"/>
    <property type="project" value="InterPro"/>
</dbReference>
<dbReference type="SUPFAM" id="SSF51419">
    <property type="entry name" value="PLP-binding barrel"/>
    <property type="match status" value="1"/>
</dbReference>
<comment type="cofactor">
    <cofactor evidence="3">
        <name>Mg(2+)</name>
        <dbReference type="ChEBI" id="CHEBI:18420"/>
    </cofactor>
</comment>
<sequence>FLLLKCVIVLEQEQELDLVLKMSRHLGIEPLLGLRAKLNTKHAGHFGDTSGEDGKFGLSCSQIVGIVQKLHRVGKLHCLQLLHFHIGSQIPSLTILNDGVSEAAHIYCELAHMGASMQYLDIGGGLGIDYDGSGSAHSDMSVGYTMEGYAMEVVQAVKDACAMKGVKQPTLCSESGRALVSHHSVLVFDVLSAHHKGSSNMDRDKGVVLEVDRTLPEELKALYRSSIGSVQMGDHEKALEVAQKLKTNSIAYFKQGRLSLEQLAKINNLDEVVSGLVEEKRKQGVLSSKNSFLLKSFDLAVLRDGQVESGSTDSHSAIYHINLSVFKSMPDTWAIGQLFPIVPLHRLEEEPTVNAILSDLTCDSDGKVTKFVGSDVKGKQMSQLRVHPLQDGKPYYMGMFLGGAYQEALGGMHNMFGSPPVVHVSQSARNGSMMKLNLKRVNDGQRIADVLRYMQYEHNSMLEALTLQVQKCLTEGQFGEDEKNRVIAVIHTLACSFDSSTYLSSNHLASSVFHNLFQPTSINCEHK</sequence>
<dbReference type="GO" id="GO:0008295">
    <property type="term" value="P:spermidine biosynthetic process"/>
    <property type="evidence" value="ECO:0007669"/>
    <property type="project" value="UniProtKB-KW"/>
</dbReference>
<comment type="cofactor">
    <cofactor evidence="1 3">
        <name>pyridoxal 5'-phosphate</name>
        <dbReference type="ChEBI" id="CHEBI:597326"/>
    </cofactor>
</comment>
<dbReference type="AlphaFoldDB" id="A0A9D4ZKC7"/>
<keyword evidence="2 3" id="KW-0663">Pyridoxal phosphate</keyword>
<dbReference type="InterPro" id="IPR029066">
    <property type="entry name" value="PLP-binding_barrel"/>
</dbReference>
<dbReference type="NCBIfam" id="NF003763">
    <property type="entry name" value="PRK05354.1"/>
    <property type="match status" value="1"/>
</dbReference>
<feature type="domain" description="Orn/DAP/Arg decarboxylase 2 N-terminal" evidence="4">
    <location>
        <begin position="8"/>
        <end position="181"/>
    </location>
</feature>
<evidence type="ECO:0000313" key="5">
    <source>
        <dbReference type="EMBL" id="KAI5077047.1"/>
    </source>
</evidence>
<name>A0A9D4ZKC7_ADICA</name>
<feature type="non-terminal residue" evidence="5">
    <location>
        <position position="527"/>
    </location>
</feature>
<evidence type="ECO:0000259" key="4">
    <source>
        <dbReference type="Pfam" id="PF02784"/>
    </source>
</evidence>
<dbReference type="InterPro" id="IPR022644">
    <property type="entry name" value="De-COase2_N"/>
</dbReference>
<keyword evidence="3" id="KW-0460">Magnesium</keyword>
<keyword evidence="6" id="KW-1185">Reference proteome</keyword>
<accession>A0A9D4ZKC7</accession>
<comment type="catalytic activity">
    <reaction evidence="3">
        <text>L-arginine + H(+) = agmatine + CO2</text>
        <dbReference type="Rhea" id="RHEA:17641"/>
        <dbReference type="ChEBI" id="CHEBI:15378"/>
        <dbReference type="ChEBI" id="CHEBI:16526"/>
        <dbReference type="ChEBI" id="CHEBI:32682"/>
        <dbReference type="ChEBI" id="CHEBI:58145"/>
        <dbReference type="EC" id="4.1.1.19"/>
    </reaction>
</comment>
<dbReference type="OrthoDB" id="3717802at2759"/>
<dbReference type="InterPro" id="IPR009006">
    <property type="entry name" value="Ala_racemase/Decarboxylase_C"/>
</dbReference>
<keyword evidence="3" id="KW-0456">Lyase</keyword>
<dbReference type="EMBL" id="JABFUD020000008">
    <property type="protein sequence ID" value="KAI5077047.1"/>
    <property type="molecule type" value="Genomic_DNA"/>
</dbReference>
<keyword evidence="3" id="KW-0745">Spermidine biosynthesis</keyword>
<evidence type="ECO:0000256" key="2">
    <source>
        <dbReference type="ARBA" id="ARBA00022898"/>
    </source>
</evidence>
<dbReference type="PRINTS" id="PR01180">
    <property type="entry name" value="ARGDCRBXLASE"/>
</dbReference>
<dbReference type="Pfam" id="PF02784">
    <property type="entry name" value="Orn_Arg_deC_N"/>
    <property type="match status" value="1"/>
</dbReference>
<dbReference type="PANTHER" id="PTHR43295">
    <property type="entry name" value="ARGININE DECARBOXYLASE"/>
    <property type="match status" value="1"/>
</dbReference>
<comment type="caution">
    <text evidence="5">The sequence shown here is derived from an EMBL/GenBank/DDBJ whole genome shotgun (WGS) entry which is preliminary data.</text>
</comment>
<dbReference type="PANTHER" id="PTHR43295:SF1">
    <property type="entry name" value="ARGININE DECARBOXYLASE 1, CHLOROPLASTIC-RELATED"/>
    <property type="match status" value="1"/>
</dbReference>
<keyword evidence="3" id="KW-0210">Decarboxylase</keyword>
<dbReference type="Gene3D" id="3.20.20.10">
    <property type="entry name" value="Alanine racemase"/>
    <property type="match status" value="1"/>
</dbReference>
<dbReference type="EC" id="4.1.1.19" evidence="3"/>
<dbReference type="InterPro" id="IPR002985">
    <property type="entry name" value="Arg_decrbxlase"/>
</dbReference>
<comment type="similarity">
    <text evidence="3">Belongs to the Orn/Lys/Arg decarboxylase class-II family. SpeA subfamily.</text>
</comment>
<gene>
    <name evidence="5" type="ORF">GOP47_0009112</name>
</gene>
<comment type="pathway">
    <text evidence="3">Amine and polyamine biosynthesis; agmatine biosynthesis; agmatine from L-arginine: step 1/1.</text>
</comment>
<evidence type="ECO:0000256" key="1">
    <source>
        <dbReference type="ARBA" id="ARBA00001933"/>
    </source>
</evidence>
<dbReference type="Proteomes" id="UP000886520">
    <property type="component" value="Chromosome 8"/>
</dbReference>